<feature type="transmembrane region" description="Helical" evidence="10">
    <location>
        <begin position="243"/>
        <end position="264"/>
    </location>
</feature>
<dbReference type="PANTHER" id="PTHR31272">
    <property type="entry name" value="CYTOCHROME C-TYPE BIOGENESIS PROTEIN HI_1454-RELATED"/>
    <property type="match status" value="1"/>
</dbReference>
<dbReference type="AlphaFoldDB" id="A0A3P6CSR6"/>
<evidence type="ECO:0000256" key="6">
    <source>
        <dbReference type="ARBA" id="ARBA00022692"/>
    </source>
</evidence>
<name>A0A3P6CSR6_BRAOL</name>
<evidence type="ECO:0000259" key="11">
    <source>
        <dbReference type="Pfam" id="PF02683"/>
    </source>
</evidence>
<dbReference type="Pfam" id="PF02683">
    <property type="entry name" value="DsbD_TM"/>
    <property type="match status" value="1"/>
</dbReference>
<organism evidence="12">
    <name type="scientific">Brassica oleracea</name>
    <name type="common">Wild cabbage</name>
    <dbReference type="NCBI Taxonomy" id="3712"/>
    <lineage>
        <taxon>Eukaryota</taxon>
        <taxon>Viridiplantae</taxon>
        <taxon>Streptophyta</taxon>
        <taxon>Embryophyta</taxon>
        <taxon>Tracheophyta</taxon>
        <taxon>Spermatophyta</taxon>
        <taxon>Magnoliopsida</taxon>
        <taxon>eudicotyledons</taxon>
        <taxon>Gunneridae</taxon>
        <taxon>Pentapetalae</taxon>
        <taxon>rosids</taxon>
        <taxon>malvids</taxon>
        <taxon>Brassicales</taxon>
        <taxon>Brassicaceae</taxon>
        <taxon>Brassiceae</taxon>
        <taxon>Brassica</taxon>
    </lineage>
</organism>
<feature type="transmembrane region" description="Helical" evidence="10">
    <location>
        <begin position="100"/>
        <end position="118"/>
    </location>
</feature>
<dbReference type="InterPro" id="IPR051790">
    <property type="entry name" value="Cytochrome_c-biogenesis_DsbD"/>
</dbReference>
<keyword evidence="7" id="KW-0201">Cytochrome c-type biogenesis</keyword>
<dbReference type="InterPro" id="IPR003834">
    <property type="entry name" value="Cyt_c_assmbl_TM_dom"/>
</dbReference>
<evidence type="ECO:0000256" key="5">
    <source>
        <dbReference type="ARBA" id="ARBA00022640"/>
    </source>
</evidence>
<feature type="domain" description="Cytochrome C biogenesis protein transmembrane" evidence="11">
    <location>
        <begin position="164"/>
        <end position="360"/>
    </location>
</feature>
<dbReference type="GO" id="GO:0017004">
    <property type="term" value="P:cytochrome complex assembly"/>
    <property type="evidence" value="ECO:0007669"/>
    <property type="project" value="UniProtKB-KW"/>
</dbReference>
<dbReference type="GO" id="GO:0016020">
    <property type="term" value="C:membrane"/>
    <property type="evidence" value="ECO:0007669"/>
    <property type="project" value="UniProtKB-SubCell"/>
</dbReference>
<evidence type="ECO:0000256" key="3">
    <source>
        <dbReference type="ARBA" id="ARBA00006143"/>
    </source>
</evidence>
<evidence type="ECO:0000256" key="8">
    <source>
        <dbReference type="ARBA" id="ARBA00022989"/>
    </source>
</evidence>
<evidence type="ECO:0000256" key="7">
    <source>
        <dbReference type="ARBA" id="ARBA00022748"/>
    </source>
</evidence>
<evidence type="ECO:0000256" key="9">
    <source>
        <dbReference type="ARBA" id="ARBA00023136"/>
    </source>
</evidence>
<keyword evidence="9 10" id="KW-0472">Membrane</keyword>
<gene>
    <name evidence="12" type="ORF">BOLC2T07817H</name>
</gene>
<evidence type="ECO:0000313" key="12">
    <source>
        <dbReference type="EMBL" id="VDD21553.1"/>
    </source>
</evidence>
<keyword evidence="8 10" id="KW-1133">Transmembrane helix</keyword>
<feature type="transmembrane region" description="Helical" evidence="10">
    <location>
        <begin position="358"/>
        <end position="376"/>
    </location>
</feature>
<sequence>MMNLSVNRCIAGGGIIGGFSSCRINHGAGEKRLVRVGKHCELQRGRSLGSSDAVTIEKKESKSVKLAMFGSGLVGVANLVTLSSAKAADLKMVVLVSFKSQTILLFFKIVSFPFVLGAKPKDQATSVYILAEGTLGDSLGNFLYSANQQANEAVQDQLSALSVTSLAVIFGAGLVTSLSPCTLSVLPLTLGYIGAFGSGKSRSQVIGDAIAFSLGLATTLALLGIVASFAGKAYGQIGQGLPVAASGLAIVMGLNLLEVIQLQLPSFFDNFDPRAAAANFPSGVQAYLAGLTFALAASPCSTPVLATLLGYVATSRDPVVGGSLLLTYTTGYVAPLILAASFAGALQSLLSFRKVSAWINPISGALLLGGGLYTFLDRLFPAATMVM</sequence>
<comment type="subcellular location">
    <subcellularLocation>
        <location evidence="1">Membrane</location>
        <topology evidence="1">Multi-pass membrane protein</topology>
    </subcellularLocation>
    <subcellularLocation>
        <location evidence="2">Plastid</location>
        <location evidence="2">Chloroplast</location>
    </subcellularLocation>
</comment>
<feature type="transmembrane region" description="Helical" evidence="10">
    <location>
        <begin position="325"/>
        <end position="346"/>
    </location>
</feature>
<evidence type="ECO:0000256" key="10">
    <source>
        <dbReference type="SAM" id="Phobius"/>
    </source>
</evidence>
<protein>
    <recommendedName>
        <fullName evidence="11">Cytochrome C biogenesis protein transmembrane domain-containing protein</fullName>
    </recommendedName>
</protein>
<dbReference type="GO" id="GO:0009507">
    <property type="term" value="C:chloroplast"/>
    <property type="evidence" value="ECO:0007669"/>
    <property type="project" value="UniProtKB-SubCell"/>
</dbReference>
<reference evidence="12" key="1">
    <citation type="submission" date="2018-11" db="EMBL/GenBank/DDBJ databases">
        <authorList>
            <consortium name="Genoscope - CEA"/>
            <person name="William W."/>
        </authorList>
    </citation>
    <scope>NUCLEOTIDE SEQUENCE</scope>
</reference>
<feature type="transmembrane region" description="Helical" evidence="10">
    <location>
        <begin position="166"/>
        <end position="190"/>
    </location>
</feature>
<dbReference type="EMBL" id="LR031874">
    <property type="protein sequence ID" value="VDD21553.1"/>
    <property type="molecule type" value="Genomic_DNA"/>
</dbReference>
<keyword evidence="4" id="KW-0150">Chloroplast</keyword>
<dbReference type="PANTHER" id="PTHR31272:SF6">
    <property type="entry name" value="CYTOCHROME C-TYPE BIOGENESIS CCDA-LIKE CHLOROPLASTIC PROTEIN"/>
    <property type="match status" value="1"/>
</dbReference>
<feature type="transmembrane region" description="Helical" evidence="10">
    <location>
        <begin position="210"/>
        <end position="231"/>
    </location>
</feature>
<evidence type="ECO:0000256" key="2">
    <source>
        <dbReference type="ARBA" id="ARBA00004229"/>
    </source>
</evidence>
<accession>A0A3P6CSR6</accession>
<keyword evidence="6 10" id="KW-0812">Transmembrane</keyword>
<proteinExistence type="inferred from homology"/>
<comment type="similarity">
    <text evidence="3">Belongs to the DsbD family.</text>
</comment>
<keyword evidence="5" id="KW-0934">Plastid</keyword>
<evidence type="ECO:0000256" key="1">
    <source>
        <dbReference type="ARBA" id="ARBA00004141"/>
    </source>
</evidence>
<feature type="transmembrane region" description="Helical" evidence="10">
    <location>
        <begin position="284"/>
        <end position="313"/>
    </location>
</feature>
<evidence type="ECO:0000256" key="4">
    <source>
        <dbReference type="ARBA" id="ARBA00022528"/>
    </source>
</evidence>
<feature type="transmembrane region" description="Helical" evidence="10">
    <location>
        <begin position="66"/>
        <end position="88"/>
    </location>
</feature>